<dbReference type="InterPro" id="IPR023166">
    <property type="entry name" value="BaiN-like_dom_sf"/>
</dbReference>
<protein>
    <submittedName>
        <fullName evidence="6">NAD(P)/FAD-dependent oxidoreductase</fullName>
    </submittedName>
</protein>
<evidence type="ECO:0000259" key="5">
    <source>
        <dbReference type="Pfam" id="PF22780"/>
    </source>
</evidence>
<dbReference type="Gene3D" id="3.50.50.60">
    <property type="entry name" value="FAD/NAD(P)-binding domain"/>
    <property type="match status" value="1"/>
</dbReference>
<dbReference type="InterPro" id="IPR057661">
    <property type="entry name" value="RsdA/BaiN/AoA(So)_Rossmann"/>
</dbReference>
<dbReference type="PANTHER" id="PTHR42887">
    <property type="entry name" value="OS12G0638800 PROTEIN"/>
    <property type="match status" value="1"/>
</dbReference>
<dbReference type="Proteomes" id="UP001169242">
    <property type="component" value="Unassembled WGS sequence"/>
</dbReference>
<dbReference type="InterPro" id="IPR036188">
    <property type="entry name" value="FAD/NAD-bd_sf"/>
</dbReference>
<evidence type="ECO:0000256" key="2">
    <source>
        <dbReference type="ARBA" id="ARBA00022630"/>
    </source>
</evidence>
<name>A0AA42IZR6_9FIRM</name>
<dbReference type="InterPro" id="IPR004792">
    <property type="entry name" value="BaiN-like"/>
</dbReference>
<proteinExistence type="predicted"/>
<feature type="domain" description="RsdA/BaiN/AoA(So)-like insert" evidence="5">
    <location>
        <begin position="191"/>
        <end position="350"/>
    </location>
</feature>
<dbReference type="AlphaFoldDB" id="A0AA42IZR6"/>
<dbReference type="InterPro" id="IPR055178">
    <property type="entry name" value="RsdA/BaiN/AoA(So)-like_dom"/>
</dbReference>
<dbReference type="Pfam" id="PF22780">
    <property type="entry name" value="HI0933_like_1st"/>
    <property type="match status" value="1"/>
</dbReference>
<evidence type="ECO:0000256" key="1">
    <source>
        <dbReference type="ARBA" id="ARBA00001974"/>
    </source>
</evidence>
<evidence type="ECO:0000256" key="3">
    <source>
        <dbReference type="ARBA" id="ARBA00022827"/>
    </source>
</evidence>
<dbReference type="PANTHER" id="PTHR42887:SF2">
    <property type="entry name" value="OS12G0638800 PROTEIN"/>
    <property type="match status" value="1"/>
</dbReference>
<gene>
    <name evidence="6" type="ORF">PBV87_02685</name>
</gene>
<comment type="cofactor">
    <cofactor evidence="1">
        <name>FAD</name>
        <dbReference type="ChEBI" id="CHEBI:57692"/>
    </cofactor>
</comment>
<keyword evidence="2" id="KW-0285">Flavoprotein</keyword>
<evidence type="ECO:0000313" key="6">
    <source>
        <dbReference type="EMBL" id="MDA3730411.1"/>
    </source>
</evidence>
<evidence type="ECO:0000259" key="4">
    <source>
        <dbReference type="Pfam" id="PF03486"/>
    </source>
</evidence>
<dbReference type="RefSeq" id="WP_053984961.1">
    <property type="nucleotide sequence ID" value="NZ_JAQIFT010000013.1"/>
</dbReference>
<dbReference type="NCBIfam" id="TIGR00275">
    <property type="entry name" value="aminoacetone oxidase family FAD-binding enzyme"/>
    <property type="match status" value="1"/>
</dbReference>
<evidence type="ECO:0000313" key="7">
    <source>
        <dbReference type="Proteomes" id="UP001169242"/>
    </source>
</evidence>
<keyword evidence="7" id="KW-1185">Reference proteome</keyword>
<keyword evidence="3" id="KW-0274">FAD</keyword>
<dbReference type="SUPFAM" id="SSF160996">
    <property type="entry name" value="HI0933 insert domain-like"/>
    <property type="match status" value="1"/>
</dbReference>
<sequence>MHYHTIVIGAGPAGLFAAGQIGKSGRKVLVLEKNAQAGKKLLISGSGQCNFTHSGPIEHFFTRYGDHEKFIKGALTRFTNEDTIRFFEQAGISSETRENGKVFPKSSKSIDVLNALLMVCKKCNVEVKYNQGVSHIERYDGIFTLETQDGERYLADHVVVATGGKSFPHLGSTGDGYRLASALGHTVVEPRPALTYVTTHERTYCALSGISFKDAGVTLWHENKKQVERHGSLLFTHKGLSGPVILDATRWMMPGDQLTVNYLYPMTYEMVRDQFAKEIPERGKEGVLTYLKQFDTLTRSFCETVLEHLGIPNDQTCARLSKKEREMLVTELTRCTFNLSGIGGMNSAMVTAGGISLKEINPTTMESRKQKGLYCIGEVLDIDGDTGGYNIQAAFSTAYVCATHLAK</sequence>
<reference evidence="6" key="1">
    <citation type="journal article" date="2023" name="Int. J. Syst. Evol. Microbiol.">
        <title>&lt;i&gt;Holtiella tumoricola&lt;/i&gt; gen. nov. sp. nov., isolated from a human clinical sample.</title>
        <authorList>
            <person name="Allen-Vercoe E."/>
            <person name="Daigneault M.C."/>
            <person name="Vancuren S.J."/>
            <person name="Cochrane K."/>
            <person name="O'Neal L.L."/>
            <person name="Sankaranarayanan K."/>
            <person name="Lawson P.A."/>
        </authorList>
    </citation>
    <scope>NUCLEOTIDE SEQUENCE</scope>
    <source>
        <strain evidence="6">CC70A</strain>
    </source>
</reference>
<dbReference type="Pfam" id="PF03486">
    <property type="entry name" value="HI0933_like"/>
    <property type="match status" value="1"/>
</dbReference>
<accession>A0AA42IZR6</accession>
<dbReference type="EMBL" id="JAQIFT010000013">
    <property type="protein sequence ID" value="MDA3730411.1"/>
    <property type="molecule type" value="Genomic_DNA"/>
</dbReference>
<feature type="domain" description="RsdA/BaiN/AoA(So)-like Rossmann fold-like" evidence="4">
    <location>
        <begin position="4"/>
        <end position="403"/>
    </location>
</feature>
<comment type="caution">
    <text evidence="6">The sequence shown here is derived from an EMBL/GenBank/DDBJ whole genome shotgun (WGS) entry which is preliminary data.</text>
</comment>
<organism evidence="6 7">
    <name type="scientific">Holtiella tumoricola</name>
    <dbReference type="NCBI Taxonomy" id="3018743"/>
    <lineage>
        <taxon>Bacteria</taxon>
        <taxon>Bacillati</taxon>
        <taxon>Bacillota</taxon>
        <taxon>Clostridia</taxon>
        <taxon>Lachnospirales</taxon>
        <taxon>Cellulosilyticaceae</taxon>
        <taxon>Holtiella</taxon>
    </lineage>
</organism>
<dbReference type="Gene3D" id="2.40.30.10">
    <property type="entry name" value="Translation factors"/>
    <property type="match status" value="1"/>
</dbReference>
<dbReference type="SUPFAM" id="SSF51905">
    <property type="entry name" value="FAD/NAD(P)-binding domain"/>
    <property type="match status" value="1"/>
</dbReference>
<dbReference type="Gene3D" id="1.10.8.260">
    <property type="entry name" value="HI0933 insert domain-like"/>
    <property type="match status" value="1"/>
</dbReference>
<dbReference type="PRINTS" id="PR00368">
    <property type="entry name" value="FADPNR"/>
</dbReference>